<dbReference type="SUPFAM" id="SSF54523">
    <property type="entry name" value="Pili subunits"/>
    <property type="match status" value="1"/>
</dbReference>
<dbReference type="InterPro" id="IPR012902">
    <property type="entry name" value="N_methyl_site"/>
</dbReference>
<comment type="caution">
    <text evidence="2">The sequence shown here is derived from an EMBL/GenBank/DDBJ whole genome shotgun (WGS) entry which is preliminary data.</text>
</comment>
<dbReference type="InterPro" id="IPR045584">
    <property type="entry name" value="Pilin-like"/>
</dbReference>
<dbReference type="Gene3D" id="3.30.700.10">
    <property type="entry name" value="Glycoprotein, Type 4 Pilin"/>
    <property type="match status" value="1"/>
</dbReference>
<keyword evidence="1" id="KW-0472">Membrane</keyword>
<proteinExistence type="predicted"/>
<evidence type="ECO:0008006" key="3">
    <source>
        <dbReference type="Google" id="ProtNLM"/>
    </source>
</evidence>
<evidence type="ECO:0000256" key="1">
    <source>
        <dbReference type="SAM" id="Phobius"/>
    </source>
</evidence>
<sequence>MQRDAFTIVELIVVMVILAIAAMLAIPMISSAADVQVRSAANMIAADLDYAKSMAISTQQYYSVVFDLANESYEVRNAGGTVIDHPIKAGSLFKVELQADSRLSRVVIVNADFDPDSEASVSFDYLGSPYSGT</sequence>
<protein>
    <recommendedName>
        <fullName evidence="3">General secretion pathway GspH domain-containing protein</fullName>
    </recommendedName>
</protein>
<gene>
    <name evidence="2" type="ORF">S01H1_70714</name>
</gene>
<feature type="non-terminal residue" evidence="2">
    <location>
        <position position="133"/>
    </location>
</feature>
<evidence type="ECO:0000313" key="2">
    <source>
        <dbReference type="EMBL" id="GAG35705.1"/>
    </source>
</evidence>
<dbReference type="Pfam" id="PF07963">
    <property type="entry name" value="N_methyl"/>
    <property type="match status" value="1"/>
</dbReference>
<accession>X0WYB6</accession>
<keyword evidence="1" id="KW-1133">Transmembrane helix</keyword>
<name>X0WYB6_9ZZZZ</name>
<feature type="transmembrane region" description="Helical" evidence="1">
    <location>
        <begin position="6"/>
        <end position="29"/>
    </location>
</feature>
<dbReference type="NCBIfam" id="TIGR02532">
    <property type="entry name" value="IV_pilin_GFxxxE"/>
    <property type="match status" value="1"/>
</dbReference>
<dbReference type="EMBL" id="BARS01047038">
    <property type="protein sequence ID" value="GAG35705.1"/>
    <property type="molecule type" value="Genomic_DNA"/>
</dbReference>
<keyword evidence="1" id="KW-0812">Transmembrane</keyword>
<dbReference type="AlphaFoldDB" id="X0WYB6"/>
<reference evidence="2" key="1">
    <citation type="journal article" date="2014" name="Front. Microbiol.">
        <title>High frequency of phylogenetically diverse reductive dehalogenase-homologous genes in deep subseafloor sedimentary metagenomes.</title>
        <authorList>
            <person name="Kawai M."/>
            <person name="Futagami T."/>
            <person name="Toyoda A."/>
            <person name="Takaki Y."/>
            <person name="Nishi S."/>
            <person name="Hori S."/>
            <person name="Arai W."/>
            <person name="Tsubouchi T."/>
            <person name="Morono Y."/>
            <person name="Uchiyama I."/>
            <person name="Ito T."/>
            <person name="Fujiyama A."/>
            <person name="Inagaki F."/>
            <person name="Takami H."/>
        </authorList>
    </citation>
    <scope>NUCLEOTIDE SEQUENCE</scope>
    <source>
        <strain evidence="2">Expedition CK06-06</strain>
    </source>
</reference>
<organism evidence="2">
    <name type="scientific">marine sediment metagenome</name>
    <dbReference type="NCBI Taxonomy" id="412755"/>
    <lineage>
        <taxon>unclassified sequences</taxon>
        <taxon>metagenomes</taxon>
        <taxon>ecological metagenomes</taxon>
    </lineage>
</organism>